<keyword evidence="1" id="KW-0479">Metal-binding</keyword>
<dbReference type="CDD" id="cd00051">
    <property type="entry name" value="EFh"/>
    <property type="match status" value="2"/>
</dbReference>
<comment type="function">
    <text evidence="4">Potential calcium sensor that binds calcium in vitro.</text>
</comment>
<dbReference type="AlphaFoldDB" id="A0AAN7G1I9"/>
<evidence type="ECO:0000256" key="2">
    <source>
        <dbReference type="ARBA" id="ARBA00022737"/>
    </source>
</evidence>
<dbReference type="FunFam" id="1.10.238.10:FF:000237">
    <property type="entry name" value="Calcium-binding protein CML38"/>
    <property type="match status" value="1"/>
</dbReference>
<feature type="domain" description="EF-hand" evidence="6">
    <location>
        <begin position="132"/>
        <end position="167"/>
    </location>
</feature>
<evidence type="ECO:0000313" key="7">
    <source>
        <dbReference type="EMBL" id="KAK4600409.1"/>
    </source>
</evidence>
<feature type="domain" description="EF-hand" evidence="6">
    <location>
        <begin position="168"/>
        <end position="198"/>
    </location>
</feature>
<accession>A0AAN7G1I9</accession>
<dbReference type="PROSITE" id="PS00018">
    <property type="entry name" value="EF_HAND_1"/>
    <property type="match status" value="3"/>
</dbReference>
<protein>
    <recommendedName>
        <fullName evidence="6">EF-hand domain-containing protein</fullName>
    </recommendedName>
</protein>
<dbReference type="PANTHER" id="PTHR10891">
    <property type="entry name" value="EF-HAND CALCIUM-BINDING DOMAIN CONTAINING PROTEIN"/>
    <property type="match status" value="1"/>
</dbReference>
<sequence>METTHDADSSSPTPITILEEKPSSISPKKSALGRLRLKLSPSRKVDMNSLSRTGSNASENNCSELQRLFDYFDEDGDGKISPSELRSCVVTVGGEMSMDEAEAAVKTCDLNGDGQIDFEEFQKLMDAGGEEDKNVELKEAFGMYEMDGSGCITPTSLKRMLSRLGEPKSTEDCQAMIRRFDLNGDGVLSFDEFRIMMR</sequence>
<dbReference type="EMBL" id="JAXUIC010000002">
    <property type="protein sequence ID" value="KAK4600409.1"/>
    <property type="molecule type" value="Genomic_DNA"/>
</dbReference>
<dbReference type="InterPro" id="IPR011992">
    <property type="entry name" value="EF-hand-dom_pair"/>
</dbReference>
<gene>
    <name evidence="7" type="ORF">RGQ29_010170</name>
</gene>
<feature type="compositionally biased region" description="Polar residues" evidence="5">
    <location>
        <begin position="48"/>
        <end position="59"/>
    </location>
</feature>
<evidence type="ECO:0000256" key="5">
    <source>
        <dbReference type="SAM" id="MobiDB-lite"/>
    </source>
</evidence>
<dbReference type="FunFam" id="1.10.238.10:FF:000003">
    <property type="entry name" value="Calmodulin A"/>
    <property type="match status" value="1"/>
</dbReference>
<dbReference type="Pfam" id="PF13499">
    <property type="entry name" value="EF-hand_7"/>
    <property type="match status" value="2"/>
</dbReference>
<dbReference type="InterPro" id="IPR039647">
    <property type="entry name" value="EF_hand_pair_protein_CML-like"/>
</dbReference>
<feature type="domain" description="EF-hand" evidence="6">
    <location>
        <begin position="96"/>
        <end position="131"/>
    </location>
</feature>
<feature type="domain" description="EF-hand" evidence="6">
    <location>
        <begin position="60"/>
        <end position="95"/>
    </location>
</feature>
<evidence type="ECO:0000259" key="6">
    <source>
        <dbReference type="PROSITE" id="PS50222"/>
    </source>
</evidence>
<name>A0AAN7G1I9_QUERU</name>
<dbReference type="GO" id="GO:0005509">
    <property type="term" value="F:calcium ion binding"/>
    <property type="evidence" value="ECO:0007669"/>
    <property type="project" value="InterPro"/>
</dbReference>
<keyword evidence="2" id="KW-0677">Repeat</keyword>
<comment type="caution">
    <text evidence="7">The sequence shown here is derived from an EMBL/GenBank/DDBJ whole genome shotgun (WGS) entry which is preliminary data.</text>
</comment>
<keyword evidence="3" id="KW-0106">Calcium</keyword>
<evidence type="ECO:0000256" key="1">
    <source>
        <dbReference type="ARBA" id="ARBA00022723"/>
    </source>
</evidence>
<dbReference type="PROSITE" id="PS50222">
    <property type="entry name" value="EF_HAND_2"/>
    <property type="match status" value="4"/>
</dbReference>
<dbReference type="Gene3D" id="1.10.238.10">
    <property type="entry name" value="EF-hand"/>
    <property type="match status" value="2"/>
</dbReference>
<proteinExistence type="predicted"/>
<feature type="region of interest" description="Disordered" evidence="5">
    <location>
        <begin position="1"/>
        <end position="59"/>
    </location>
</feature>
<organism evidence="7 8">
    <name type="scientific">Quercus rubra</name>
    <name type="common">Northern red oak</name>
    <name type="synonym">Quercus borealis</name>
    <dbReference type="NCBI Taxonomy" id="3512"/>
    <lineage>
        <taxon>Eukaryota</taxon>
        <taxon>Viridiplantae</taxon>
        <taxon>Streptophyta</taxon>
        <taxon>Embryophyta</taxon>
        <taxon>Tracheophyta</taxon>
        <taxon>Spermatophyta</taxon>
        <taxon>Magnoliopsida</taxon>
        <taxon>eudicotyledons</taxon>
        <taxon>Gunneridae</taxon>
        <taxon>Pentapetalae</taxon>
        <taxon>rosids</taxon>
        <taxon>fabids</taxon>
        <taxon>Fagales</taxon>
        <taxon>Fagaceae</taxon>
        <taxon>Quercus</taxon>
    </lineage>
</organism>
<evidence type="ECO:0000256" key="4">
    <source>
        <dbReference type="ARBA" id="ARBA00057710"/>
    </source>
</evidence>
<dbReference type="InterPro" id="IPR018247">
    <property type="entry name" value="EF_Hand_1_Ca_BS"/>
</dbReference>
<dbReference type="Proteomes" id="UP001324115">
    <property type="component" value="Unassembled WGS sequence"/>
</dbReference>
<evidence type="ECO:0000256" key="3">
    <source>
        <dbReference type="ARBA" id="ARBA00022837"/>
    </source>
</evidence>
<keyword evidence="8" id="KW-1185">Reference proteome</keyword>
<reference evidence="7 8" key="1">
    <citation type="journal article" date="2023" name="G3 (Bethesda)">
        <title>A haplotype-resolved chromosome-scale genome for Quercus rubra L. provides insights into the genetics of adaptive traits for red oak species.</title>
        <authorList>
            <person name="Kapoor B."/>
            <person name="Jenkins J."/>
            <person name="Schmutz J."/>
            <person name="Zhebentyayeva T."/>
            <person name="Kuelheim C."/>
            <person name="Coggeshall M."/>
            <person name="Heim C."/>
            <person name="Lasky J.R."/>
            <person name="Leites L."/>
            <person name="Islam-Faridi N."/>
            <person name="Romero-Severson J."/>
            <person name="DeLeo V.L."/>
            <person name="Lucas S.M."/>
            <person name="Lazic D."/>
            <person name="Gailing O."/>
            <person name="Carlson J."/>
            <person name="Staton M."/>
        </authorList>
    </citation>
    <scope>NUCLEOTIDE SEQUENCE [LARGE SCALE GENOMIC DNA]</scope>
    <source>
        <strain evidence="7">Pseudo-F2</strain>
    </source>
</reference>
<dbReference type="InterPro" id="IPR002048">
    <property type="entry name" value="EF_hand_dom"/>
</dbReference>
<dbReference type="SUPFAM" id="SSF47473">
    <property type="entry name" value="EF-hand"/>
    <property type="match status" value="1"/>
</dbReference>
<evidence type="ECO:0000313" key="8">
    <source>
        <dbReference type="Proteomes" id="UP001324115"/>
    </source>
</evidence>
<dbReference type="SMART" id="SM00054">
    <property type="entry name" value="EFh"/>
    <property type="match status" value="4"/>
</dbReference>